<proteinExistence type="predicted"/>
<evidence type="ECO:0000256" key="1">
    <source>
        <dbReference type="ARBA" id="ARBA00022443"/>
    </source>
</evidence>
<evidence type="ECO:0000259" key="4">
    <source>
        <dbReference type="PROSITE" id="PS50002"/>
    </source>
</evidence>
<reference evidence="5 6" key="1">
    <citation type="submission" date="2019-03" db="EMBL/GenBank/DDBJ databases">
        <title>Single cell metagenomics reveals metabolic interactions within the superorganism composed of flagellate Streblomastix strix and complex community of Bacteroidetes bacteria on its surface.</title>
        <authorList>
            <person name="Treitli S.C."/>
            <person name="Kolisko M."/>
            <person name="Husnik F."/>
            <person name="Keeling P."/>
            <person name="Hampl V."/>
        </authorList>
    </citation>
    <scope>NUCLEOTIDE SEQUENCE [LARGE SCALE GENOMIC DNA]</scope>
    <source>
        <strain evidence="5">ST1C</strain>
    </source>
</reference>
<feature type="compositionally biased region" description="Basic and acidic residues" evidence="3">
    <location>
        <begin position="79"/>
        <end position="92"/>
    </location>
</feature>
<dbReference type="AlphaFoldDB" id="A0A5J4V853"/>
<sequence>MSTTEQYFEVIVDYGGVEGDANYIAVKKGDQVRLIKKSKEWITIEKDGHIGKVPKRILDRQNQRENKKQGRSELLLQNKDSRSDHEDCERKNISAYSSQLYH</sequence>
<evidence type="ECO:0000313" key="5">
    <source>
        <dbReference type="EMBL" id="KAA6378555.1"/>
    </source>
</evidence>
<feature type="domain" description="SH3" evidence="4">
    <location>
        <begin position="3"/>
        <end position="63"/>
    </location>
</feature>
<feature type="region of interest" description="Disordered" evidence="3">
    <location>
        <begin position="54"/>
        <end position="102"/>
    </location>
</feature>
<dbReference type="PROSITE" id="PS50002">
    <property type="entry name" value="SH3"/>
    <property type="match status" value="1"/>
</dbReference>
<dbReference type="InterPro" id="IPR036028">
    <property type="entry name" value="SH3-like_dom_sf"/>
</dbReference>
<dbReference type="Proteomes" id="UP000324800">
    <property type="component" value="Unassembled WGS sequence"/>
</dbReference>
<evidence type="ECO:0000313" key="6">
    <source>
        <dbReference type="Proteomes" id="UP000324800"/>
    </source>
</evidence>
<protein>
    <recommendedName>
        <fullName evidence="4">SH3 domain-containing protein</fullName>
    </recommendedName>
</protein>
<gene>
    <name evidence="5" type="ORF">EZS28_025919</name>
</gene>
<dbReference type="Gene3D" id="2.30.30.40">
    <property type="entry name" value="SH3 Domains"/>
    <property type="match status" value="1"/>
</dbReference>
<dbReference type="SUPFAM" id="SSF50044">
    <property type="entry name" value="SH3-domain"/>
    <property type="match status" value="1"/>
</dbReference>
<dbReference type="EMBL" id="SNRW01009068">
    <property type="protein sequence ID" value="KAA6378555.1"/>
    <property type="molecule type" value="Genomic_DNA"/>
</dbReference>
<evidence type="ECO:0000256" key="3">
    <source>
        <dbReference type="SAM" id="MobiDB-lite"/>
    </source>
</evidence>
<organism evidence="5 6">
    <name type="scientific">Streblomastix strix</name>
    <dbReference type="NCBI Taxonomy" id="222440"/>
    <lineage>
        <taxon>Eukaryota</taxon>
        <taxon>Metamonada</taxon>
        <taxon>Preaxostyla</taxon>
        <taxon>Oxymonadida</taxon>
        <taxon>Streblomastigidae</taxon>
        <taxon>Streblomastix</taxon>
    </lineage>
</organism>
<accession>A0A5J4V853</accession>
<keyword evidence="1 2" id="KW-0728">SH3 domain</keyword>
<feature type="compositionally biased region" description="Basic and acidic residues" evidence="3">
    <location>
        <begin position="54"/>
        <end position="71"/>
    </location>
</feature>
<evidence type="ECO:0000256" key="2">
    <source>
        <dbReference type="PROSITE-ProRule" id="PRU00192"/>
    </source>
</evidence>
<name>A0A5J4V853_9EUKA</name>
<comment type="caution">
    <text evidence="5">The sequence shown here is derived from an EMBL/GenBank/DDBJ whole genome shotgun (WGS) entry which is preliminary data.</text>
</comment>
<dbReference type="InterPro" id="IPR001452">
    <property type="entry name" value="SH3_domain"/>
</dbReference>
<dbReference type="Pfam" id="PF07653">
    <property type="entry name" value="SH3_2"/>
    <property type="match status" value="1"/>
</dbReference>